<evidence type="ECO:0000313" key="2">
    <source>
        <dbReference type="Proteomes" id="UP000250078"/>
    </source>
</evidence>
<protein>
    <submittedName>
        <fullName evidence="1">Uncharacterized protein</fullName>
    </submittedName>
</protein>
<proteinExistence type="predicted"/>
<sequence>MTSAPCSTLVSLSPPRFVFPFLCKCYILYLYRASSLILLKKGNTTLEVLFVS</sequence>
<keyword evidence="2" id="KW-1185">Reference proteome</keyword>
<reference evidence="1 2" key="1">
    <citation type="journal article" date="2016" name="Nat. Commun.">
        <title>Ectomycorrhizal ecology is imprinted in the genome of the dominant symbiotic fungus Cenococcum geophilum.</title>
        <authorList>
            <consortium name="DOE Joint Genome Institute"/>
            <person name="Peter M."/>
            <person name="Kohler A."/>
            <person name="Ohm R.A."/>
            <person name="Kuo A."/>
            <person name="Krutzmann J."/>
            <person name="Morin E."/>
            <person name="Arend M."/>
            <person name="Barry K.W."/>
            <person name="Binder M."/>
            <person name="Choi C."/>
            <person name="Clum A."/>
            <person name="Copeland A."/>
            <person name="Grisel N."/>
            <person name="Haridas S."/>
            <person name="Kipfer T."/>
            <person name="LaButti K."/>
            <person name="Lindquist E."/>
            <person name="Lipzen A."/>
            <person name="Maire R."/>
            <person name="Meier B."/>
            <person name="Mihaltcheva S."/>
            <person name="Molinier V."/>
            <person name="Murat C."/>
            <person name="Poggeler S."/>
            <person name="Quandt C.A."/>
            <person name="Sperisen C."/>
            <person name="Tritt A."/>
            <person name="Tisserant E."/>
            <person name="Crous P.W."/>
            <person name="Henrissat B."/>
            <person name="Nehls U."/>
            <person name="Egli S."/>
            <person name="Spatafora J.W."/>
            <person name="Grigoriev I.V."/>
            <person name="Martin F.M."/>
        </authorList>
    </citation>
    <scope>NUCLEOTIDE SEQUENCE [LARGE SCALE GENOMIC DNA]</scope>
    <source>
        <strain evidence="1 2">1.58</strain>
    </source>
</reference>
<evidence type="ECO:0000313" key="1">
    <source>
        <dbReference type="EMBL" id="OCK86543.1"/>
    </source>
</evidence>
<name>A0ACC8EJY4_9PEZI</name>
<accession>A0ACC8EJY4</accession>
<dbReference type="Proteomes" id="UP000250078">
    <property type="component" value="Unassembled WGS sequence"/>
</dbReference>
<organism evidence="1 2">
    <name type="scientific">Cenococcum geophilum 1.58</name>
    <dbReference type="NCBI Taxonomy" id="794803"/>
    <lineage>
        <taxon>Eukaryota</taxon>
        <taxon>Fungi</taxon>
        <taxon>Dikarya</taxon>
        <taxon>Ascomycota</taxon>
        <taxon>Pezizomycotina</taxon>
        <taxon>Dothideomycetes</taxon>
        <taxon>Pleosporomycetidae</taxon>
        <taxon>Gloniales</taxon>
        <taxon>Gloniaceae</taxon>
        <taxon>Cenococcum</taxon>
    </lineage>
</organism>
<gene>
    <name evidence="1" type="ORF">K441DRAFT_672229</name>
</gene>
<dbReference type="EMBL" id="KV748313">
    <property type="protein sequence ID" value="OCK86543.1"/>
    <property type="molecule type" value="Genomic_DNA"/>
</dbReference>